<accession>A0A1H1H8M5</accession>
<organism evidence="2 4">
    <name type="scientific">Pseudomonas grimontii</name>
    <dbReference type="NCBI Taxonomy" id="129847"/>
    <lineage>
        <taxon>Bacteria</taxon>
        <taxon>Pseudomonadati</taxon>
        <taxon>Pseudomonadota</taxon>
        <taxon>Gammaproteobacteria</taxon>
        <taxon>Pseudomonadales</taxon>
        <taxon>Pseudomonadaceae</taxon>
        <taxon>Pseudomonas</taxon>
    </lineage>
</organism>
<comment type="caution">
    <text evidence="2">The sequence shown here is derived from an EMBL/GenBank/DDBJ whole genome shotgun (WGS) entry which is preliminary data.</text>
</comment>
<dbReference type="Proteomes" id="UP000198740">
    <property type="component" value="Unassembled WGS sequence"/>
</dbReference>
<evidence type="ECO:0000313" key="1">
    <source>
        <dbReference type="EMBL" id="SDR21436.1"/>
    </source>
</evidence>
<dbReference type="OrthoDB" id="9922144at2"/>
<dbReference type="EMBL" id="VFES01000005">
    <property type="protein sequence ID" value="TWR67167.1"/>
    <property type="molecule type" value="Genomic_DNA"/>
</dbReference>
<proteinExistence type="predicted"/>
<evidence type="ECO:0000313" key="2">
    <source>
        <dbReference type="EMBL" id="TWR67167.1"/>
    </source>
</evidence>
<name>A0A1H1H8M5_9PSED</name>
<reference evidence="1 3" key="1">
    <citation type="submission" date="2016-10" db="EMBL/GenBank/DDBJ databases">
        <authorList>
            <person name="Varghese N."/>
            <person name="Submissions S."/>
        </authorList>
    </citation>
    <scope>NUCLEOTIDE SEQUENCE [LARGE SCALE GENOMIC DNA]</scope>
    <source>
        <strain evidence="1 3">BS2976</strain>
    </source>
</reference>
<dbReference type="Proteomes" id="UP000317267">
    <property type="component" value="Unassembled WGS sequence"/>
</dbReference>
<dbReference type="RefSeq" id="WP_090404034.1">
    <property type="nucleotide sequence ID" value="NZ_CAUSAB010000004.1"/>
</dbReference>
<protein>
    <submittedName>
        <fullName evidence="2">Uncharacterized protein</fullName>
    </submittedName>
</protein>
<gene>
    <name evidence="2" type="ORF">FIV39_10735</name>
    <name evidence="1" type="ORF">SAMN04490186_4051</name>
</gene>
<evidence type="ECO:0000313" key="4">
    <source>
        <dbReference type="Proteomes" id="UP000317267"/>
    </source>
</evidence>
<dbReference type="AlphaFoldDB" id="A0A1H1H8M5"/>
<reference evidence="2 4" key="2">
    <citation type="submission" date="2019-06" db="EMBL/GenBank/DDBJ databases">
        <title>Pseudomonas bimorpha sp. nov. isolated from bovine raw milk and skim milk concentrate.</title>
        <authorList>
            <person name="Hofmann K."/>
            <person name="Huptas C."/>
            <person name="Doll E."/>
            <person name="Scherer S."/>
            <person name="Wenning M."/>
        </authorList>
    </citation>
    <scope>NUCLEOTIDE SEQUENCE [LARGE SCALE GENOMIC DNA]</scope>
    <source>
        <strain evidence="2 4">DSM 17515</strain>
    </source>
</reference>
<sequence>MPNVYKIISFDGLPAALITDTEKELIVTAPAIPGLEKGQEVVFFFRTHLGHGIAVYLSLEEGSLKQPMELVVDKSQLPKTKELHIDYGAYVSRRAVHRSAVAYYPARESAAQG</sequence>
<keyword evidence="3" id="KW-1185">Reference proteome</keyword>
<dbReference type="EMBL" id="FNKM01000002">
    <property type="protein sequence ID" value="SDR21436.1"/>
    <property type="molecule type" value="Genomic_DNA"/>
</dbReference>
<evidence type="ECO:0000313" key="3">
    <source>
        <dbReference type="Proteomes" id="UP000198740"/>
    </source>
</evidence>